<evidence type="ECO:0000313" key="3">
    <source>
        <dbReference type="EMBL" id="KZT51921.1"/>
    </source>
</evidence>
<feature type="region of interest" description="Disordered" evidence="1">
    <location>
        <begin position="185"/>
        <end position="213"/>
    </location>
</feature>
<gene>
    <name evidence="3" type="ORF">CALCODRAFT_502950</name>
</gene>
<dbReference type="InParanoid" id="A0A165D2C7"/>
<reference evidence="3 4" key="1">
    <citation type="journal article" date="2016" name="Mol. Biol. Evol.">
        <title>Comparative Genomics of Early-Diverging Mushroom-Forming Fungi Provides Insights into the Origins of Lignocellulose Decay Capabilities.</title>
        <authorList>
            <person name="Nagy L.G."/>
            <person name="Riley R."/>
            <person name="Tritt A."/>
            <person name="Adam C."/>
            <person name="Daum C."/>
            <person name="Floudas D."/>
            <person name="Sun H."/>
            <person name="Yadav J.S."/>
            <person name="Pangilinan J."/>
            <person name="Larsson K.H."/>
            <person name="Matsuura K."/>
            <person name="Barry K."/>
            <person name="Labutti K."/>
            <person name="Kuo R."/>
            <person name="Ohm R.A."/>
            <person name="Bhattacharya S.S."/>
            <person name="Shirouzu T."/>
            <person name="Yoshinaga Y."/>
            <person name="Martin F.M."/>
            <person name="Grigoriev I.V."/>
            <person name="Hibbett D.S."/>
        </authorList>
    </citation>
    <scope>NUCLEOTIDE SEQUENCE [LARGE SCALE GENOMIC DNA]</scope>
    <source>
        <strain evidence="3 4">HHB12733</strain>
    </source>
</reference>
<keyword evidence="2" id="KW-0732">Signal</keyword>
<feature type="signal peptide" evidence="2">
    <location>
        <begin position="1"/>
        <end position="33"/>
    </location>
</feature>
<dbReference type="AlphaFoldDB" id="A0A165D2C7"/>
<feature type="compositionally biased region" description="Basic and acidic residues" evidence="1">
    <location>
        <begin position="194"/>
        <end position="213"/>
    </location>
</feature>
<keyword evidence="4" id="KW-1185">Reference proteome</keyword>
<protein>
    <submittedName>
        <fullName evidence="3">Uncharacterized protein</fullName>
    </submittedName>
</protein>
<accession>A0A165D2C7</accession>
<dbReference type="Proteomes" id="UP000076842">
    <property type="component" value="Unassembled WGS sequence"/>
</dbReference>
<feature type="chain" id="PRO_5007856335" evidence="2">
    <location>
        <begin position="34"/>
        <end position="213"/>
    </location>
</feature>
<evidence type="ECO:0000256" key="1">
    <source>
        <dbReference type="SAM" id="MobiDB-lite"/>
    </source>
</evidence>
<sequence length="213" mass="23107">MFAAGSWRPIIVSRRFAIMRLLIFGLLLGLSLADPTSPPKARRSSSLCDYNACPLTSVSGVDMYAMQVAGSTITCFYSSSQCSYNYMTAQLDALDSINPADCPALTCVPPQACVSYGCPAIPGLGSPLQFDRTTDGMPSLQCIWMDLNCSYEKDNGALLAGSTDGPVLSCPNRLACLATGSRRRQYQPPQVRRSVREGRSAELTEFEDAHQPW</sequence>
<name>A0A165D2C7_9BASI</name>
<organism evidence="3 4">
    <name type="scientific">Calocera cornea HHB12733</name>
    <dbReference type="NCBI Taxonomy" id="1353952"/>
    <lineage>
        <taxon>Eukaryota</taxon>
        <taxon>Fungi</taxon>
        <taxon>Dikarya</taxon>
        <taxon>Basidiomycota</taxon>
        <taxon>Agaricomycotina</taxon>
        <taxon>Dacrymycetes</taxon>
        <taxon>Dacrymycetales</taxon>
        <taxon>Dacrymycetaceae</taxon>
        <taxon>Calocera</taxon>
    </lineage>
</organism>
<evidence type="ECO:0000313" key="4">
    <source>
        <dbReference type="Proteomes" id="UP000076842"/>
    </source>
</evidence>
<evidence type="ECO:0000256" key="2">
    <source>
        <dbReference type="SAM" id="SignalP"/>
    </source>
</evidence>
<dbReference type="EMBL" id="KV424085">
    <property type="protein sequence ID" value="KZT51921.1"/>
    <property type="molecule type" value="Genomic_DNA"/>
</dbReference>
<dbReference type="OrthoDB" id="10565843at2759"/>
<proteinExistence type="predicted"/>